<dbReference type="STRING" id="50990.A0A4R5XG66"/>
<evidence type="ECO:0000313" key="3">
    <source>
        <dbReference type="EMBL" id="TDL30151.1"/>
    </source>
</evidence>
<keyword evidence="4" id="KW-1185">Reference proteome</keyword>
<organism evidence="3 4">
    <name type="scientific">Rickenella mellea</name>
    <dbReference type="NCBI Taxonomy" id="50990"/>
    <lineage>
        <taxon>Eukaryota</taxon>
        <taxon>Fungi</taxon>
        <taxon>Dikarya</taxon>
        <taxon>Basidiomycota</taxon>
        <taxon>Agaricomycotina</taxon>
        <taxon>Agaricomycetes</taxon>
        <taxon>Hymenochaetales</taxon>
        <taxon>Rickenellaceae</taxon>
        <taxon>Rickenella</taxon>
    </lineage>
</organism>
<dbReference type="Pfam" id="PF13391">
    <property type="entry name" value="HNH_2"/>
    <property type="match status" value="1"/>
</dbReference>
<gene>
    <name evidence="3" type="ORF">BD410DRAFT_780691</name>
</gene>
<reference evidence="3 4" key="1">
    <citation type="submission" date="2018-06" db="EMBL/GenBank/DDBJ databases">
        <title>A transcriptomic atlas of mushroom development highlights an independent origin of complex multicellularity.</title>
        <authorList>
            <consortium name="DOE Joint Genome Institute"/>
            <person name="Krizsan K."/>
            <person name="Almasi E."/>
            <person name="Merenyi Z."/>
            <person name="Sahu N."/>
            <person name="Viragh M."/>
            <person name="Koszo T."/>
            <person name="Mondo S."/>
            <person name="Kiss B."/>
            <person name="Balint B."/>
            <person name="Kues U."/>
            <person name="Barry K."/>
            <person name="Hegedus J.C."/>
            <person name="Henrissat B."/>
            <person name="Johnson J."/>
            <person name="Lipzen A."/>
            <person name="Ohm R."/>
            <person name="Nagy I."/>
            <person name="Pangilinan J."/>
            <person name="Yan J."/>
            <person name="Xiong Y."/>
            <person name="Grigoriev I.V."/>
            <person name="Hibbett D.S."/>
            <person name="Nagy L.G."/>
        </authorList>
    </citation>
    <scope>NUCLEOTIDE SEQUENCE [LARGE SCALE GENOMIC DNA]</scope>
    <source>
        <strain evidence="3 4">SZMC22713</strain>
    </source>
</reference>
<dbReference type="Proteomes" id="UP000294933">
    <property type="component" value="Unassembled WGS sequence"/>
</dbReference>
<evidence type="ECO:0000313" key="4">
    <source>
        <dbReference type="Proteomes" id="UP000294933"/>
    </source>
</evidence>
<feature type="region of interest" description="Disordered" evidence="1">
    <location>
        <begin position="304"/>
        <end position="339"/>
    </location>
</feature>
<dbReference type="VEuPathDB" id="FungiDB:BD410DRAFT_780691"/>
<evidence type="ECO:0000259" key="2">
    <source>
        <dbReference type="Pfam" id="PF13391"/>
    </source>
</evidence>
<protein>
    <recommendedName>
        <fullName evidence="2">HNH nuclease domain-containing protein</fullName>
    </recommendedName>
</protein>
<dbReference type="AlphaFoldDB" id="A0A4R5XG66"/>
<name>A0A4R5XG66_9AGAM</name>
<dbReference type="OrthoDB" id="3269637at2759"/>
<dbReference type="InterPro" id="IPR003615">
    <property type="entry name" value="HNH_nuc"/>
</dbReference>
<evidence type="ECO:0000256" key="1">
    <source>
        <dbReference type="SAM" id="MobiDB-lite"/>
    </source>
</evidence>
<sequence>MAAIQVYASFPCVMAPGADLNLHAGNWYWVHCLTFPLETLNELRISPRPYKWIRYAMGVVVGAEGELSSSSDQLTVLDYTACLPAESHNLYYHTSDAEKRRMFPVDPKMARTGVTSSAATARRNNFRTDTAHRDGDRCVLSGTRAMSCDAVHLLAHSKGDSYIATYTERRNRDPTGADVIQDIDSVRNGLFLNKVTHSVLGTDVAFIPTPNFAMDTSDIDLTAQPGEIRYTAHLFELSDPSALNGVTPGSSLQMANTPDWPPSILFDAVYATTIVHHFGSPELKDVVAKTWKDTFYPDGVMSQAQADQKATGDARTTAMKKTGTQVQERQERHDTRTSPDGLDLLLALPYILVPPNEVQAISREAAEKAEEAEAVEQMRNREKVIAWNRQVIASW</sequence>
<accession>A0A4R5XG66</accession>
<feature type="compositionally biased region" description="Basic and acidic residues" evidence="1">
    <location>
        <begin position="328"/>
        <end position="337"/>
    </location>
</feature>
<feature type="domain" description="HNH nuclease" evidence="2">
    <location>
        <begin position="138"/>
        <end position="198"/>
    </location>
</feature>
<dbReference type="EMBL" id="ML170156">
    <property type="protein sequence ID" value="TDL30151.1"/>
    <property type="molecule type" value="Genomic_DNA"/>
</dbReference>
<proteinExistence type="predicted"/>